<dbReference type="eggNOG" id="COG2188">
    <property type="taxonomic scope" value="Bacteria"/>
</dbReference>
<dbReference type="Gene3D" id="1.10.10.10">
    <property type="entry name" value="Winged helix-like DNA-binding domain superfamily/Winged helix DNA-binding domain"/>
    <property type="match status" value="1"/>
</dbReference>
<dbReference type="GO" id="GO:0003677">
    <property type="term" value="F:DNA binding"/>
    <property type="evidence" value="ECO:0007669"/>
    <property type="project" value="UniProtKB-KW"/>
</dbReference>
<dbReference type="SMART" id="SM00345">
    <property type="entry name" value="HTH_GNTR"/>
    <property type="match status" value="1"/>
</dbReference>
<organism evidence="5 6">
    <name type="scientific">Chamaesiphon minutus (strain ATCC 27169 / PCC 6605)</name>
    <dbReference type="NCBI Taxonomy" id="1173020"/>
    <lineage>
        <taxon>Bacteria</taxon>
        <taxon>Bacillati</taxon>
        <taxon>Cyanobacteriota</taxon>
        <taxon>Cyanophyceae</taxon>
        <taxon>Gomontiellales</taxon>
        <taxon>Chamaesiphonaceae</taxon>
        <taxon>Chamaesiphon</taxon>
    </lineage>
</organism>
<dbReference type="InterPro" id="IPR036390">
    <property type="entry name" value="WH_DNA-bd_sf"/>
</dbReference>
<evidence type="ECO:0000256" key="3">
    <source>
        <dbReference type="ARBA" id="ARBA00023163"/>
    </source>
</evidence>
<feature type="domain" description="HTH gntR-type" evidence="4">
    <location>
        <begin position="3"/>
        <end position="71"/>
    </location>
</feature>
<keyword evidence="2" id="KW-0238">DNA-binding</keyword>
<dbReference type="AlphaFoldDB" id="K9U8Z1"/>
<dbReference type="Pfam" id="PF07702">
    <property type="entry name" value="UTRA"/>
    <property type="match status" value="1"/>
</dbReference>
<dbReference type="SUPFAM" id="SSF46785">
    <property type="entry name" value="Winged helix' DNA-binding domain"/>
    <property type="match status" value="1"/>
</dbReference>
<dbReference type="InterPro" id="IPR050679">
    <property type="entry name" value="Bact_HTH_transcr_reg"/>
</dbReference>
<dbReference type="GO" id="GO:0003700">
    <property type="term" value="F:DNA-binding transcription factor activity"/>
    <property type="evidence" value="ECO:0007669"/>
    <property type="project" value="InterPro"/>
</dbReference>
<dbReference type="HOGENOM" id="CLU_063236_4_2_3"/>
<evidence type="ECO:0000256" key="1">
    <source>
        <dbReference type="ARBA" id="ARBA00023015"/>
    </source>
</evidence>
<dbReference type="Pfam" id="PF00392">
    <property type="entry name" value="GntR"/>
    <property type="match status" value="1"/>
</dbReference>
<dbReference type="InterPro" id="IPR000524">
    <property type="entry name" value="Tscrpt_reg_HTH_GntR"/>
</dbReference>
<gene>
    <name evidence="5" type="ORF">Cha6605_0260</name>
</gene>
<protein>
    <submittedName>
        <fullName evidence="5">Transcriptional regulator</fullName>
    </submittedName>
</protein>
<dbReference type="PRINTS" id="PR00035">
    <property type="entry name" value="HTHGNTR"/>
</dbReference>
<evidence type="ECO:0000259" key="4">
    <source>
        <dbReference type="PROSITE" id="PS50949"/>
    </source>
</evidence>
<dbReference type="RefSeq" id="WP_015157757.1">
    <property type="nucleotide sequence ID" value="NC_019697.1"/>
</dbReference>
<evidence type="ECO:0000313" key="6">
    <source>
        <dbReference type="Proteomes" id="UP000010366"/>
    </source>
</evidence>
<keyword evidence="3" id="KW-0804">Transcription</keyword>
<dbReference type="GO" id="GO:0045892">
    <property type="term" value="P:negative regulation of DNA-templated transcription"/>
    <property type="evidence" value="ECO:0007669"/>
    <property type="project" value="TreeGrafter"/>
</dbReference>
<keyword evidence="6" id="KW-1185">Reference proteome</keyword>
<dbReference type="EMBL" id="CP003600">
    <property type="protein sequence ID" value="AFY91562.1"/>
    <property type="molecule type" value="Genomic_DNA"/>
</dbReference>
<evidence type="ECO:0000313" key="5">
    <source>
        <dbReference type="EMBL" id="AFY91562.1"/>
    </source>
</evidence>
<dbReference type="Gene3D" id="3.40.1410.10">
    <property type="entry name" value="Chorismate lyase-like"/>
    <property type="match status" value="1"/>
</dbReference>
<name>K9U8Z1_CHAP6</name>
<dbReference type="PANTHER" id="PTHR44846:SF1">
    <property type="entry name" value="MANNOSYL-D-GLYCERATE TRANSPORT_METABOLISM SYSTEM REPRESSOR MNGR-RELATED"/>
    <property type="match status" value="1"/>
</dbReference>
<dbReference type="InterPro" id="IPR028978">
    <property type="entry name" value="Chorismate_lyase_/UTRA_dom_sf"/>
</dbReference>
<evidence type="ECO:0000256" key="2">
    <source>
        <dbReference type="ARBA" id="ARBA00023125"/>
    </source>
</evidence>
<dbReference type="PROSITE" id="PS50949">
    <property type="entry name" value="HTH_GNTR"/>
    <property type="match status" value="1"/>
</dbReference>
<dbReference type="Proteomes" id="UP000010366">
    <property type="component" value="Chromosome"/>
</dbReference>
<dbReference type="SUPFAM" id="SSF64288">
    <property type="entry name" value="Chorismate lyase-like"/>
    <property type="match status" value="1"/>
</dbReference>
<dbReference type="CDD" id="cd07377">
    <property type="entry name" value="WHTH_GntR"/>
    <property type="match status" value="1"/>
</dbReference>
<dbReference type="PATRIC" id="fig|1173020.3.peg.310"/>
<dbReference type="KEGG" id="cmp:Cha6605_0260"/>
<dbReference type="InterPro" id="IPR036388">
    <property type="entry name" value="WH-like_DNA-bd_sf"/>
</dbReference>
<sequence length="233" mass="25867">MALPLHLAISEQLRDRILSGDYCSGDRLPSEHQLMAEFEVSRITARRAISNLTQQGLVTVKRGKGVFVATQQKVTYSLSNPMVFLEADLDRHGVTVGIQTLVFEAVTVPSEVAAILKCSIAHLQKKILLFNGIHGCVDVTYILPELGAAYESELRQQMTFTTLERHGITIDKIDATISCTQADYETSEQLDVTLGHPLIVYRHTAYTEDNCAIVHGESISRGDRFCYSAQIVR</sequence>
<proteinExistence type="predicted"/>
<dbReference type="OrthoDB" id="9815017at2"/>
<dbReference type="STRING" id="1173020.Cha6605_0260"/>
<keyword evidence="1" id="KW-0805">Transcription regulation</keyword>
<accession>K9U8Z1</accession>
<dbReference type="PANTHER" id="PTHR44846">
    <property type="entry name" value="MANNOSYL-D-GLYCERATE TRANSPORT/METABOLISM SYSTEM REPRESSOR MNGR-RELATED"/>
    <property type="match status" value="1"/>
</dbReference>
<dbReference type="InterPro" id="IPR011663">
    <property type="entry name" value="UTRA"/>
</dbReference>
<dbReference type="SMART" id="SM00866">
    <property type="entry name" value="UTRA"/>
    <property type="match status" value="1"/>
</dbReference>
<reference evidence="5 6" key="1">
    <citation type="submission" date="2012-05" db="EMBL/GenBank/DDBJ databases">
        <title>Finished chromosome of genome of Chamaesiphon sp. PCC 6605.</title>
        <authorList>
            <consortium name="US DOE Joint Genome Institute"/>
            <person name="Gugger M."/>
            <person name="Coursin T."/>
            <person name="Rippka R."/>
            <person name="Tandeau De Marsac N."/>
            <person name="Huntemann M."/>
            <person name="Wei C.-L."/>
            <person name="Han J."/>
            <person name="Detter J.C."/>
            <person name="Han C."/>
            <person name="Tapia R."/>
            <person name="Chen A."/>
            <person name="Kyrpides N."/>
            <person name="Mavromatis K."/>
            <person name="Markowitz V."/>
            <person name="Szeto E."/>
            <person name="Ivanova N."/>
            <person name="Pagani I."/>
            <person name="Pati A."/>
            <person name="Goodwin L."/>
            <person name="Nordberg H.P."/>
            <person name="Cantor M.N."/>
            <person name="Hua S.X."/>
            <person name="Woyke T."/>
            <person name="Kerfeld C.A."/>
        </authorList>
    </citation>
    <scope>NUCLEOTIDE SEQUENCE [LARGE SCALE GENOMIC DNA]</scope>
    <source>
        <strain evidence="6">ATCC 27169 / PCC 6605</strain>
    </source>
</reference>